<keyword evidence="2" id="KW-0732">Signal</keyword>
<accession>A0A8J5HUZ6</accession>
<gene>
    <name evidence="3" type="ORF">ZIOFF_005068</name>
</gene>
<dbReference type="AlphaFoldDB" id="A0A8J5HUZ6"/>
<name>A0A8J5HUZ6_ZINOF</name>
<evidence type="ECO:0000256" key="2">
    <source>
        <dbReference type="SAM" id="SignalP"/>
    </source>
</evidence>
<feature type="compositionally biased region" description="Basic and acidic residues" evidence="1">
    <location>
        <begin position="70"/>
        <end position="81"/>
    </location>
</feature>
<dbReference type="PANTHER" id="PTHR34662:SF3">
    <property type="entry name" value="OS04G0422700 PROTEIN"/>
    <property type="match status" value="1"/>
</dbReference>
<evidence type="ECO:0000313" key="4">
    <source>
        <dbReference type="Proteomes" id="UP000734854"/>
    </source>
</evidence>
<proteinExistence type="predicted"/>
<evidence type="ECO:0000256" key="1">
    <source>
        <dbReference type="SAM" id="MobiDB-lite"/>
    </source>
</evidence>
<evidence type="ECO:0000313" key="3">
    <source>
        <dbReference type="EMBL" id="KAG6531264.1"/>
    </source>
</evidence>
<reference evidence="3 4" key="1">
    <citation type="submission" date="2020-08" db="EMBL/GenBank/DDBJ databases">
        <title>Plant Genome Project.</title>
        <authorList>
            <person name="Zhang R.-G."/>
        </authorList>
    </citation>
    <scope>NUCLEOTIDE SEQUENCE [LARGE SCALE GENOMIC DNA]</scope>
    <source>
        <tissue evidence="3">Rhizome</tissue>
    </source>
</reference>
<dbReference type="EMBL" id="JACMSC010000002">
    <property type="protein sequence ID" value="KAG6531264.1"/>
    <property type="molecule type" value="Genomic_DNA"/>
</dbReference>
<dbReference type="Proteomes" id="UP000734854">
    <property type="component" value="Unassembled WGS sequence"/>
</dbReference>
<organism evidence="3 4">
    <name type="scientific">Zingiber officinale</name>
    <name type="common">Ginger</name>
    <name type="synonym">Amomum zingiber</name>
    <dbReference type="NCBI Taxonomy" id="94328"/>
    <lineage>
        <taxon>Eukaryota</taxon>
        <taxon>Viridiplantae</taxon>
        <taxon>Streptophyta</taxon>
        <taxon>Embryophyta</taxon>
        <taxon>Tracheophyta</taxon>
        <taxon>Spermatophyta</taxon>
        <taxon>Magnoliopsida</taxon>
        <taxon>Liliopsida</taxon>
        <taxon>Zingiberales</taxon>
        <taxon>Zingiberaceae</taxon>
        <taxon>Zingiber</taxon>
    </lineage>
</organism>
<protein>
    <recommendedName>
        <fullName evidence="5">Transmembrane protein</fullName>
    </recommendedName>
</protein>
<comment type="caution">
    <text evidence="3">The sequence shown here is derived from an EMBL/GenBank/DDBJ whole genome shotgun (WGS) entry which is preliminary data.</text>
</comment>
<dbReference type="OrthoDB" id="10259572at2759"/>
<dbReference type="PANTHER" id="PTHR34662">
    <property type="entry name" value="OS04G0422700 PROTEIN"/>
    <property type="match status" value="1"/>
</dbReference>
<keyword evidence="4" id="KW-1185">Reference proteome</keyword>
<feature type="signal peptide" evidence="2">
    <location>
        <begin position="1"/>
        <end position="30"/>
    </location>
</feature>
<feature type="region of interest" description="Disordered" evidence="1">
    <location>
        <begin position="49"/>
        <end position="84"/>
    </location>
</feature>
<dbReference type="PROSITE" id="PS51257">
    <property type="entry name" value="PROKAR_LIPOPROTEIN"/>
    <property type="match status" value="1"/>
</dbReference>
<evidence type="ECO:0008006" key="5">
    <source>
        <dbReference type="Google" id="ProtNLM"/>
    </source>
</evidence>
<sequence>MPHCFRAVYGMLLFASVGCLLFLLFQASQAMDFPELPAFPAPAPTSGADFVVSPTSRTPPASGPAPAPRVDSRPLEPKEKSAPASLIPFISSSPAVPLPVGETDTATILTFPTQGSDNRAVGASSSCDAVRVSSLLIVLASALLSTRAVSFL</sequence>
<feature type="chain" id="PRO_5035223565" description="Transmembrane protein" evidence="2">
    <location>
        <begin position="31"/>
        <end position="152"/>
    </location>
</feature>